<protein>
    <submittedName>
        <fullName evidence="1">Uncharacterized protein</fullName>
    </submittedName>
</protein>
<evidence type="ECO:0000313" key="2">
    <source>
        <dbReference type="Proteomes" id="UP000799754"/>
    </source>
</evidence>
<comment type="caution">
    <text evidence="1">The sequence shown here is derived from an EMBL/GenBank/DDBJ whole genome shotgun (WGS) entry which is preliminary data.</text>
</comment>
<accession>A0ACB6RV15</accession>
<gene>
    <name evidence="1" type="ORF">BU25DRAFT_423348</name>
</gene>
<proteinExistence type="predicted"/>
<keyword evidence="2" id="KW-1185">Reference proteome</keyword>
<organism evidence="1 2">
    <name type="scientific">Macroventuria anomochaeta</name>
    <dbReference type="NCBI Taxonomy" id="301207"/>
    <lineage>
        <taxon>Eukaryota</taxon>
        <taxon>Fungi</taxon>
        <taxon>Dikarya</taxon>
        <taxon>Ascomycota</taxon>
        <taxon>Pezizomycotina</taxon>
        <taxon>Dothideomycetes</taxon>
        <taxon>Pleosporomycetidae</taxon>
        <taxon>Pleosporales</taxon>
        <taxon>Pleosporineae</taxon>
        <taxon>Didymellaceae</taxon>
        <taxon>Macroventuria</taxon>
    </lineage>
</organism>
<dbReference type="Proteomes" id="UP000799754">
    <property type="component" value="Unassembled WGS sequence"/>
</dbReference>
<name>A0ACB6RV15_9PLEO</name>
<reference evidence="1" key="1">
    <citation type="journal article" date="2020" name="Stud. Mycol.">
        <title>101 Dothideomycetes genomes: a test case for predicting lifestyles and emergence of pathogens.</title>
        <authorList>
            <person name="Haridas S."/>
            <person name="Albert R."/>
            <person name="Binder M."/>
            <person name="Bloem J."/>
            <person name="Labutti K."/>
            <person name="Salamov A."/>
            <person name="Andreopoulos B."/>
            <person name="Baker S."/>
            <person name="Barry K."/>
            <person name="Bills G."/>
            <person name="Bluhm B."/>
            <person name="Cannon C."/>
            <person name="Castanera R."/>
            <person name="Culley D."/>
            <person name="Daum C."/>
            <person name="Ezra D."/>
            <person name="Gonzalez J."/>
            <person name="Henrissat B."/>
            <person name="Kuo A."/>
            <person name="Liang C."/>
            <person name="Lipzen A."/>
            <person name="Lutzoni F."/>
            <person name="Magnuson J."/>
            <person name="Mondo S."/>
            <person name="Nolan M."/>
            <person name="Ohm R."/>
            <person name="Pangilinan J."/>
            <person name="Park H.-J."/>
            <person name="Ramirez L."/>
            <person name="Alfaro M."/>
            <person name="Sun H."/>
            <person name="Tritt A."/>
            <person name="Yoshinaga Y."/>
            <person name="Zwiers L.-H."/>
            <person name="Turgeon B."/>
            <person name="Goodwin S."/>
            <person name="Spatafora J."/>
            <person name="Crous P."/>
            <person name="Grigoriev I."/>
        </authorList>
    </citation>
    <scope>NUCLEOTIDE SEQUENCE</scope>
    <source>
        <strain evidence="1">CBS 525.71</strain>
    </source>
</reference>
<dbReference type="EMBL" id="MU006726">
    <property type="protein sequence ID" value="KAF2625255.1"/>
    <property type="molecule type" value="Genomic_DNA"/>
</dbReference>
<sequence>MTFLELDENEDDSIDSEHSDDKRASSCLQCDGDLQADGSGNQNQEQDSEDDAYTVGEDSEDGYHTFATPSFFATSPEVEALQSAMQSYKPTHVEFGIIEGWLNECNRITVKDALKRIDTIARCHMLRCTERHRGDLEHVLSPLYLASAGLTNLAF</sequence>
<evidence type="ECO:0000313" key="1">
    <source>
        <dbReference type="EMBL" id="KAF2625255.1"/>
    </source>
</evidence>